<feature type="transmembrane region" description="Helical" evidence="6">
    <location>
        <begin position="57"/>
        <end position="83"/>
    </location>
</feature>
<feature type="transmembrane region" description="Helical" evidence="6">
    <location>
        <begin position="104"/>
        <end position="130"/>
    </location>
</feature>
<dbReference type="PANTHER" id="PTHR31272">
    <property type="entry name" value="CYTOCHROME C-TYPE BIOGENESIS PROTEIN HI_1454-RELATED"/>
    <property type="match status" value="1"/>
</dbReference>
<dbReference type="InterPro" id="IPR051790">
    <property type="entry name" value="Cytochrome_c-biogenesis_DsbD"/>
</dbReference>
<sequence length="291" mass="29005">MSAVATLIADAATTAVAGTATTAFAGTATTSLAGAVAGAGVGAGAGELVTGSLLLAVPLVALAGVLSFLSPCVLPLAPAYLAYVTGLTARDVGEPRRGRMTAGTVLFVAGFTAVFVTVGATVGAAATLLLQYQRPLTRLLGIAVIVLGVVYSGLLPSLLPGLQREARLRWRPPTGLLGAPLLGVTFGLGWTPCIGPTLAAVQALTFTEASALRGAALTGVYALGLGLPFILLSLGVRRLGGALALVRRHRRAVSAAGGGMLVGIGMLLATGAWNQLTPLVQGWVAGYSTVL</sequence>
<keyword evidence="9" id="KW-0614">Plasmid</keyword>
<comment type="subcellular location">
    <subcellularLocation>
        <location evidence="1">Membrane</location>
        <topology evidence="1">Multi-pass membrane protein</topology>
    </subcellularLocation>
</comment>
<name>A6WGT2_KINRD</name>
<comment type="similarity">
    <text evidence="2">Belongs to the DsbD family.</text>
</comment>
<feature type="transmembrane region" description="Helical" evidence="6">
    <location>
        <begin position="211"/>
        <end position="232"/>
    </location>
</feature>
<feature type="domain" description="Cytochrome C biogenesis protein transmembrane" evidence="8">
    <location>
        <begin position="54"/>
        <end position="239"/>
    </location>
</feature>
<keyword evidence="7" id="KW-0732">Signal</keyword>
<feature type="transmembrane region" description="Helical" evidence="6">
    <location>
        <begin position="176"/>
        <end position="199"/>
    </location>
</feature>
<dbReference type="Proteomes" id="UP000001116">
    <property type="component" value="Plasmid pKRAD01"/>
</dbReference>
<evidence type="ECO:0000256" key="4">
    <source>
        <dbReference type="ARBA" id="ARBA00022989"/>
    </source>
</evidence>
<feature type="chain" id="PRO_5002704890" evidence="7">
    <location>
        <begin position="26"/>
        <end position="291"/>
    </location>
</feature>
<keyword evidence="10" id="KW-1185">Reference proteome</keyword>
<dbReference type="GO" id="GO:0016020">
    <property type="term" value="C:membrane"/>
    <property type="evidence" value="ECO:0007669"/>
    <property type="project" value="UniProtKB-SubCell"/>
</dbReference>
<feature type="signal peptide" evidence="7">
    <location>
        <begin position="1"/>
        <end position="25"/>
    </location>
</feature>
<gene>
    <name evidence="9" type="ordered locus">Krad_4562</name>
</gene>
<evidence type="ECO:0000256" key="1">
    <source>
        <dbReference type="ARBA" id="ARBA00004141"/>
    </source>
</evidence>
<dbReference type="HOGENOM" id="CLU_053225_2_1_11"/>
<dbReference type="RefSeq" id="WP_012002001.1">
    <property type="nucleotide sequence ID" value="NC_009806.1"/>
</dbReference>
<evidence type="ECO:0000256" key="5">
    <source>
        <dbReference type="ARBA" id="ARBA00023136"/>
    </source>
</evidence>
<feature type="transmembrane region" description="Helical" evidence="6">
    <location>
        <begin position="136"/>
        <end position="155"/>
    </location>
</feature>
<accession>A6WGT2</accession>
<protein>
    <submittedName>
        <fullName evidence="9">Cytochrome c biogenesis protein transmembrane region</fullName>
    </submittedName>
</protein>
<evidence type="ECO:0000256" key="6">
    <source>
        <dbReference type="SAM" id="Phobius"/>
    </source>
</evidence>
<dbReference type="OrthoDB" id="9803065at2"/>
<proteinExistence type="inferred from homology"/>
<keyword evidence="4 6" id="KW-1133">Transmembrane helix</keyword>
<keyword evidence="3 6" id="KW-0812">Transmembrane</keyword>
<dbReference type="Pfam" id="PF02683">
    <property type="entry name" value="DsbD_TM"/>
    <property type="match status" value="1"/>
</dbReference>
<evidence type="ECO:0000256" key="7">
    <source>
        <dbReference type="SAM" id="SignalP"/>
    </source>
</evidence>
<organism evidence="9 10">
    <name type="scientific">Kineococcus radiotolerans (strain ATCC BAA-149 / DSM 14245 / SRS30216)</name>
    <dbReference type="NCBI Taxonomy" id="266940"/>
    <lineage>
        <taxon>Bacteria</taxon>
        <taxon>Bacillati</taxon>
        <taxon>Actinomycetota</taxon>
        <taxon>Actinomycetes</taxon>
        <taxon>Kineosporiales</taxon>
        <taxon>Kineosporiaceae</taxon>
        <taxon>Kineococcus</taxon>
    </lineage>
</organism>
<evidence type="ECO:0000256" key="2">
    <source>
        <dbReference type="ARBA" id="ARBA00006143"/>
    </source>
</evidence>
<dbReference type="PANTHER" id="PTHR31272:SF4">
    <property type="entry name" value="CYTOCHROME C-TYPE BIOGENESIS PROTEIN HI_1454-RELATED"/>
    <property type="match status" value="1"/>
</dbReference>
<dbReference type="AlphaFoldDB" id="A6WGT2"/>
<dbReference type="GO" id="GO:0017004">
    <property type="term" value="P:cytochrome complex assembly"/>
    <property type="evidence" value="ECO:0007669"/>
    <property type="project" value="InterPro"/>
</dbReference>
<geneLocation type="plasmid" evidence="9 10">
    <name>pKRAD01</name>
</geneLocation>
<feature type="transmembrane region" description="Helical" evidence="6">
    <location>
        <begin position="252"/>
        <end position="273"/>
    </location>
</feature>
<keyword evidence="5 6" id="KW-0472">Membrane</keyword>
<evidence type="ECO:0000256" key="3">
    <source>
        <dbReference type="ARBA" id="ARBA00022692"/>
    </source>
</evidence>
<dbReference type="EMBL" id="CP000751">
    <property type="protein sequence ID" value="ABS06021.1"/>
    <property type="molecule type" value="Genomic_DNA"/>
</dbReference>
<reference evidence="10" key="1">
    <citation type="journal article" date="2008" name="PLoS ONE">
        <title>Survival in nuclear waste, extreme resistance, and potential applications gleaned from the genome sequence of Kineococcus radiotolerans SRS30216.</title>
        <authorList>
            <person name="Bagwell C.E."/>
            <person name="Bhat S."/>
            <person name="Hawkins G.M."/>
            <person name="Smith B.W."/>
            <person name="Biswas T."/>
            <person name="Hoover T.R."/>
            <person name="Saunders E."/>
            <person name="Han C.S."/>
            <person name="Tsodikov O.V."/>
            <person name="Shimkets L.J."/>
        </authorList>
    </citation>
    <scope>NUCLEOTIDE SEQUENCE [LARGE SCALE GENOMIC DNA]</scope>
    <source>
        <strain evidence="10">ATCC BAA-149 / DSM 14245 / SRS30216</strain>
    </source>
</reference>
<dbReference type="InterPro" id="IPR003834">
    <property type="entry name" value="Cyt_c_assmbl_TM_dom"/>
</dbReference>
<dbReference type="KEGG" id="kra:Krad_4562"/>
<evidence type="ECO:0000259" key="8">
    <source>
        <dbReference type="Pfam" id="PF02683"/>
    </source>
</evidence>
<evidence type="ECO:0000313" key="9">
    <source>
        <dbReference type="EMBL" id="ABS06021.1"/>
    </source>
</evidence>
<evidence type="ECO:0000313" key="10">
    <source>
        <dbReference type="Proteomes" id="UP000001116"/>
    </source>
</evidence>